<dbReference type="AlphaFoldDB" id="B4VRH3"/>
<feature type="compositionally biased region" description="Basic and acidic residues" evidence="1">
    <location>
        <begin position="48"/>
        <end position="60"/>
    </location>
</feature>
<reference evidence="2 3" key="1">
    <citation type="submission" date="2008-07" db="EMBL/GenBank/DDBJ databases">
        <authorList>
            <person name="Tandeau de Marsac N."/>
            <person name="Ferriera S."/>
            <person name="Johnson J."/>
            <person name="Kravitz S."/>
            <person name="Beeson K."/>
            <person name="Sutton G."/>
            <person name="Rogers Y.-H."/>
            <person name="Friedman R."/>
            <person name="Frazier M."/>
            <person name="Venter J.C."/>
        </authorList>
    </citation>
    <scope>NUCLEOTIDE SEQUENCE [LARGE SCALE GENOMIC DNA]</scope>
    <source>
        <strain evidence="2 3">PCC 7420</strain>
    </source>
</reference>
<dbReference type="eggNOG" id="ENOG5033D0C">
    <property type="taxonomic scope" value="Bacteria"/>
</dbReference>
<protein>
    <submittedName>
        <fullName evidence="2">Uncharacterized protein</fullName>
    </submittedName>
</protein>
<accession>B4VRH3</accession>
<dbReference type="Proteomes" id="UP000003835">
    <property type="component" value="Unassembled WGS sequence"/>
</dbReference>
<evidence type="ECO:0000313" key="2">
    <source>
        <dbReference type="EMBL" id="EDX75511.1"/>
    </source>
</evidence>
<feature type="region of interest" description="Disordered" evidence="1">
    <location>
        <begin position="41"/>
        <end position="60"/>
    </location>
</feature>
<gene>
    <name evidence="2" type="ORF">MC7420_1429</name>
</gene>
<name>B4VRH3_9CYAN</name>
<sequence length="60" mass="6909">MILALLFITLGDRVLPAPLDDASRNTRTSINQFLIGLFPDWNPTNPNERTEKEVEQLEQR</sequence>
<keyword evidence="3" id="KW-1185">Reference proteome</keyword>
<organism evidence="2 3">
    <name type="scientific">Coleofasciculus chthonoplastes PCC 7420</name>
    <dbReference type="NCBI Taxonomy" id="118168"/>
    <lineage>
        <taxon>Bacteria</taxon>
        <taxon>Bacillati</taxon>
        <taxon>Cyanobacteriota</taxon>
        <taxon>Cyanophyceae</taxon>
        <taxon>Coleofasciculales</taxon>
        <taxon>Coleofasciculaceae</taxon>
        <taxon>Coleofasciculus</taxon>
    </lineage>
</organism>
<evidence type="ECO:0000256" key="1">
    <source>
        <dbReference type="SAM" id="MobiDB-lite"/>
    </source>
</evidence>
<evidence type="ECO:0000313" key="3">
    <source>
        <dbReference type="Proteomes" id="UP000003835"/>
    </source>
</evidence>
<dbReference type="HOGENOM" id="CLU_184587_1_0_3"/>
<dbReference type="EMBL" id="DS989849">
    <property type="protein sequence ID" value="EDX75511.1"/>
    <property type="molecule type" value="Genomic_DNA"/>
</dbReference>
<proteinExistence type="predicted"/>